<reference evidence="3 4" key="1">
    <citation type="journal article" date="2011" name="Proc. Natl. Acad. Sci. U.S.A.">
        <title>Evolutionary erosion of yeast sex chromosomes by mating-type switching accidents.</title>
        <authorList>
            <person name="Gordon J.L."/>
            <person name="Armisen D."/>
            <person name="Proux-Wera E."/>
            <person name="Oheigeartaigh S.S."/>
            <person name="Byrne K.P."/>
            <person name="Wolfe K.H."/>
        </authorList>
    </citation>
    <scope>NUCLEOTIDE SEQUENCE [LARGE SCALE GENOMIC DNA]</scope>
    <source>
        <strain evidence="4">ATCC 76901 / BCRC 22586 / CBS 4309 / NBRC 1992 / NRRL Y-12630</strain>
    </source>
</reference>
<evidence type="ECO:0000313" key="4">
    <source>
        <dbReference type="Proteomes" id="UP000001640"/>
    </source>
</evidence>
<accession>G0VGW3</accession>
<feature type="coiled-coil region" evidence="1">
    <location>
        <begin position="179"/>
        <end position="343"/>
    </location>
</feature>
<feature type="compositionally biased region" description="Acidic residues" evidence="2">
    <location>
        <begin position="38"/>
        <end position="48"/>
    </location>
</feature>
<dbReference type="Proteomes" id="UP000001640">
    <property type="component" value="Chromosome 6"/>
</dbReference>
<dbReference type="GO" id="GO:0007129">
    <property type="term" value="P:homologous chromosome pairing at meiosis"/>
    <property type="evidence" value="ECO:0007669"/>
    <property type="project" value="EnsemblFungi"/>
</dbReference>
<feature type="coiled-coil region" evidence="1">
    <location>
        <begin position="543"/>
        <end position="661"/>
    </location>
</feature>
<dbReference type="GO" id="GO:0000802">
    <property type="term" value="C:transverse filament"/>
    <property type="evidence" value="ECO:0007669"/>
    <property type="project" value="EnsemblFungi"/>
</dbReference>
<evidence type="ECO:0000313" key="3">
    <source>
        <dbReference type="EMBL" id="CCC70734.1"/>
    </source>
</evidence>
<feature type="compositionally biased region" description="Polar residues" evidence="2">
    <location>
        <begin position="156"/>
        <end position="166"/>
    </location>
</feature>
<feature type="coiled-coil region" evidence="1">
    <location>
        <begin position="473"/>
        <end position="500"/>
    </location>
</feature>
<dbReference type="GeneID" id="96904382"/>
<sequence>MSNFFRDSSLGFKPRSNIFSKLRTEKEPNQHTQNEEILLSEEEEEEDSSMIHQILMEGSKKQNDYHTSLSTNGTTLNDYNEGEKVTSMDGSTPLMRKIGVDSHVKKSKESNDDTEDFEITEVRNVSTPSKGREKTLFGNEVENKSDKIEKDKVPSAPSNNGDSSNDVLLEAFTSTQRICATLKQELQTQQLENKKLKVQIRNFEVDSGKIHTKVEKYHQLLKALQEKLKILLSERDKNSQDCAELKKTYETFQEKITCYRNAISDMKGSISNLKSLKKDTELELMKKEKEIEYLKREVDDTSGQLSEEKIKNCSLLQEFTKTRETLKENFESQKEDLKEKTTSMENCLRTLFKDEMTKQLTEIEKISNQNFEAYLEENSKSLTTEFKNMFETHEGEEFSKMAKHHEEELEQFLEQKINVSQILNAFEKNWTSSNESNNNQILELLTKVITKVKDSDEGNHQLLTNIDENITKYKEALTKGEEYENRIKHLENKLSALEEQKIANISALGTKDAQYEELEKILATKNIQISELGKVEKDLTTKLATLTCDLENSKSELENLRELTNTQKSNWENKIASQTEISNILTSDNAILKKRIIQLEESKIKYEEEQFNRLDKFQKNNEQLQRLNVELVQLKAHELELEEDNRSLKKQLEKNTNEQDENACEVQSLKKQITQLISERQLSLSDNLDLKDKYEELQNIIKAKSQKMVVLEKRLEDRQTTDQKQKKKVSSPHFADNKSKLKQDEEKIKIKPREHSIVKKPEAEIMNDEFDLSSSSNDDLELTNPSPIQLKASKTRTKRDSALMKPPGHIKKKILLVEDEYSENKKKRRRH</sequence>
<feature type="compositionally biased region" description="Basic and acidic residues" evidence="2">
    <location>
        <begin position="735"/>
        <end position="763"/>
    </location>
</feature>
<feature type="coiled-coil region" evidence="1">
    <location>
        <begin position="687"/>
        <end position="714"/>
    </location>
</feature>
<dbReference type="GO" id="GO:0000775">
    <property type="term" value="C:chromosome, centromeric region"/>
    <property type="evidence" value="ECO:0007669"/>
    <property type="project" value="EnsemblFungi"/>
</dbReference>
<evidence type="ECO:0008006" key="5">
    <source>
        <dbReference type="Google" id="ProtNLM"/>
    </source>
</evidence>
<dbReference type="OMA" id="TQRICSN"/>
<dbReference type="GO" id="GO:0007131">
    <property type="term" value="P:reciprocal meiotic recombination"/>
    <property type="evidence" value="ECO:0007669"/>
    <property type="project" value="EnsemblFungi"/>
</dbReference>
<dbReference type="HOGENOM" id="CLU_341332_0_0_1"/>
<dbReference type="FunCoup" id="G0VGW3">
    <property type="interactions" value="423"/>
</dbReference>
<evidence type="ECO:0000256" key="1">
    <source>
        <dbReference type="SAM" id="Coils"/>
    </source>
</evidence>
<name>G0VGW3_NAUCA</name>
<feature type="region of interest" description="Disordered" evidence="2">
    <location>
        <begin position="716"/>
        <end position="810"/>
    </location>
</feature>
<feature type="region of interest" description="Disordered" evidence="2">
    <location>
        <begin position="1"/>
        <end position="49"/>
    </location>
</feature>
<dbReference type="GO" id="GO:0098530">
    <property type="term" value="P:positive regulation of strand invasion"/>
    <property type="evidence" value="ECO:0007669"/>
    <property type="project" value="EnsemblFungi"/>
</dbReference>
<dbReference type="AlphaFoldDB" id="G0VGW3"/>
<dbReference type="GO" id="GO:0032184">
    <property type="term" value="F:SUMO polymer binding"/>
    <property type="evidence" value="ECO:0007669"/>
    <property type="project" value="EnsemblFungi"/>
</dbReference>
<evidence type="ECO:0000256" key="2">
    <source>
        <dbReference type="SAM" id="MobiDB-lite"/>
    </source>
</evidence>
<dbReference type="STRING" id="1064592.G0VGW3"/>
<feature type="region of interest" description="Disordered" evidence="2">
    <location>
        <begin position="61"/>
        <end position="94"/>
    </location>
</feature>
<keyword evidence="1" id="KW-0175">Coiled coil</keyword>
<dbReference type="GO" id="GO:0045128">
    <property type="term" value="P:negative regulation of reciprocal meiotic recombination"/>
    <property type="evidence" value="ECO:0007669"/>
    <property type="project" value="EnsemblFungi"/>
</dbReference>
<gene>
    <name evidence="3" type="primary">NCAS0F02500</name>
    <name evidence="3" type="ordered locus">NCAS_0F02500</name>
</gene>
<dbReference type="GO" id="GO:1990166">
    <property type="term" value="P:protein localization to site of double-strand break"/>
    <property type="evidence" value="ECO:0007669"/>
    <property type="project" value="EnsemblFungi"/>
</dbReference>
<organism evidence="3 4">
    <name type="scientific">Naumovozyma castellii</name>
    <name type="common">Yeast</name>
    <name type="synonym">Saccharomyces castellii</name>
    <dbReference type="NCBI Taxonomy" id="27288"/>
    <lineage>
        <taxon>Eukaryota</taxon>
        <taxon>Fungi</taxon>
        <taxon>Dikarya</taxon>
        <taxon>Ascomycota</taxon>
        <taxon>Saccharomycotina</taxon>
        <taxon>Saccharomycetes</taxon>
        <taxon>Saccharomycetales</taxon>
        <taxon>Saccharomycetaceae</taxon>
        <taxon>Naumovozyma</taxon>
    </lineage>
</organism>
<reference key="2">
    <citation type="submission" date="2011-08" db="EMBL/GenBank/DDBJ databases">
        <title>Genome sequence of Naumovozyma castellii.</title>
        <authorList>
            <person name="Gordon J.L."/>
            <person name="Armisen D."/>
            <person name="Proux-Wera E."/>
            <person name="OhEigeartaigh S.S."/>
            <person name="Byrne K.P."/>
            <person name="Wolfe K.H."/>
        </authorList>
    </citation>
    <scope>NUCLEOTIDE SEQUENCE</scope>
    <source>
        <strain>Type strain:CBS 4309</strain>
    </source>
</reference>
<keyword evidence="4" id="KW-1185">Reference proteome</keyword>
<proteinExistence type="predicted"/>
<feature type="compositionally biased region" description="Basic and acidic residues" evidence="2">
    <location>
        <begin position="130"/>
        <end position="153"/>
    </location>
</feature>
<dbReference type="InParanoid" id="G0VGW3"/>
<feature type="region of interest" description="Disordered" evidence="2">
    <location>
        <begin position="125"/>
        <end position="166"/>
    </location>
</feature>
<dbReference type="EMBL" id="HE576757">
    <property type="protein sequence ID" value="CCC70734.1"/>
    <property type="molecule type" value="Genomic_DNA"/>
</dbReference>
<dbReference type="GO" id="GO:0033235">
    <property type="term" value="P:positive regulation of protein sumoylation"/>
    <property type="evidence" value="ECO:0007669"/>
    <property type="project" value="EnsemblFungi"/>
</dbReference>
<dbReference type="eggNOG" id="ENOG502R6M6">
    <property type="taxonomic scope" value="Eukaryota"/>
</dbReference>
<protein>
    <recommendedName>
        <fullName evidence="5">Synaptonemal complex protein ZIP1</fullName>
    </recommendedName>
</protein>
<dbReference type="GO" id="GO:0000724">
    <property type="term" value="P:double-strand break repair via homologous recombination"/>
    <property type="evidence" value="ECO:0007669"/>
    <property type="project" value="EnsemblFungi"/>
</dbReference>
<dbReference type="OrthoDB" id="4036563at2759"/>
<dbReference type="KEGG" id="ncs:NCAS_0F02500"/>
<feature type="compositionally biased region" description="Polar residues" evidence="2">
    <location>
        <begin position="65"/>
        <end position="78"/>
    </location>
</feature>
<dbReference type="RefSeq" id="XP_003677089.1">
    <property type="nucleotide sequence ID" value="XM_003677041.1"/>
</dbReference>